<gene>
    <name evidence="3" type="ORF">HNQ01_001584</name>
</gene>
<dbReference type="EMBL" id="JABSNM010000005">
    <property type="protein sequence ID" value="NRT55854.1"/>
    <property type="molecule type" value="Genomic_DNA"/>
</dbReference>
<name>A0ABX2G346_9BURK</name>
<comment type="caution">
    <text evidence="3">The sequence shown here is derived from an EMBL/GenBank/DDBJ whole genome shotgun (WGS) entry which is preliminary data.</text>
</comment>
<sequence length="98" mass="10141">MMFFPRPAALTLLALLCTGCASTSPDYDSRFGDTARTLLLQQAADPRAGLRHADSQPAADGRTVREAGARQLESFRAPPVPQQITLGVSGGAGSGAGQ</sequence>
<keyword evidence="2" id="KW-0732">Signal</keyword>
<dbReference type="RefSeq" id="WP_173804820.1">
    <property type="nucleotide sequence ID" value="NZ_JABSNM010000005.1"/>
</dbReference>
<proteinExistence type="predicted"/>
<protein>
    <recommendedName>
        <fullName evidence="5">Lipoprotein</fullName>
    </recommendedName>
</protein>
<feature type="chain" id="PRO_5045618423" description="Lipoprotein" evidence="2">
    <location>
        <begin position="24"/>
        <end position="98"/>
    </location>
</feature>
<evidence type="ECO:0000256" key="1">
    <source>
        <dbReference type="SAM" id="MobiDB-lite"/>
    </source>
</evidence>
<feature type="compositionally biased region" description="Gly residues" evidence="1">
    <location>
        <begin position="88"/>
        <end position="98"/>
    </location>
</feature>
<reference evidence="3 4" key="1">
    <citation type="submission" date="2020-05" db="EMBL/GenBank/DDBJ databases">
        <title>Genomic Encyclopedia of Type Strains, Phase IV (KMG-V): Genome sequencing to study the core and pangenomes of soil and plant-associated prokaryotes.</title>
        <authorList>
            <person name="Whitman W."/>
        </authorList>
    </citation>
    <scope>NUCLEOTIDE SEQUENCE [LARGE SCALE GENOMIC DNA]</scope>
    <source>
        <strain evidence="3 4">C29</strain>
    </source>
</reference>
<feature type="signal peptide" evidence="2">
    <location>
        <begin position="1"/>
        <end position="23"/>
    </location>
</feature>
<evidence type="ECO:0000313" key="4">
    <source>
        <dbReference type="Proteomes" id="UP001516061"/>
    </source>
</evidence>
<evidence type="ECO:0008006" key="5">
    <source>
        <dbReference type="Google" id="ProtNLM"/>
    </source>
</evidence>
<accession>A0ABX2G346</accession>
<feature type="region of interest" description="Disordered" evidence="1">
    <location>
        <begin position="44"/>
        <end position="98"/>
    </location>
</feature>
<keyword evidence="4" id="KW-1185">Reference proteome</keyword>
<evidence type="ECO:0000313" key="3">
    <source>
        <dbReference type="EMBL" id="NRT55854.1"/>
    </source>
</evidence>
<evidence type="ECO:0000256" key="2">
    <source>
        <dbReference type="SAM" id="SignalP"/>
    </source>
</evidence>
<dbReference type="Proteomes" id="UP001516061">
    <property type="component" value="Unassembled WGS sequence"/>
</dbReference>
<organism evidence="3 4">
    <name type="scientific">Sphaerotilus uruguayifluvii</name>
    <dbReference type="NCBI Taxonomy" id="2735897"/>
    <lineage>
        <taxon>Bacteria</taxon>
        <taxon>Pseudomonadati</taxon>
        <taxon>Pseudomonadota</taxon>
        <taxon>Betaproteobacteria</taxon>
        <taxon>Burkholderiales</taxon>
        <taxon>Sphaerotilaceae</taxon>
        <taxon>Sphaerotilus</taxon>
    </lineage>
</organism>